<comment type="caution">
    <text evidence="1">The sequence shown here is derived from an EMBL/GenBank/DDBJ whole genome shotgun (WGS) entry which is preliminary data.</text>
</comment>
<accession>A0A9P6ZFS4</accession>
<sequence length="134" mass="15428">MLCPPGDPLRDTTLNNLALALKTRCNELDVSDDLNEAIDLYCESLRLTRLDHPERHVTLYSLGSVLCSRFMHTRNNEDVEEAINLCQESLAALPSLHPHRHFSYRWLKEAYWSRWTRGPKAAAQRPRLSEISIA</sequence>
<evidence type="ECO:0000313" key="2">
    <source>
        <dbReference type="Proteomes" id="UP000714275"/>
    </source>
</evidence>
<dbReference type="Gene3D" id="1.25.40.10">
    <property type="entry name" value="Tetratricopeptide repeat domain"/>
    <property type="match status" value="1"/>
</dbReference>
<evidence type="ECO:0000313" key="1">
    <source>
        <dbReference type="EMBL" id="KAG1763500.1"/>
    </source>
</evidence>
<dbReference type="AlphaFoldDB" id="A0A9P6ZFS4"/>
<protein>
    <submittedName>
        <fullName evidence="1">Uncharacterized protein</fullName>
    </submittedName>
</protein>
<proteinExistence type="predicted"/>
<organism evidence="1 2">
    <name type="scientific">Suillus placidus</name>
    <dbReference type="NCBI Taxonomy" id="48579"/>
    <lineage>
        <taxon>Eukaryota</taxon>
        <taxon>Fungi</taxon>
        <taxon>Dikarya</taxon>
        <taxon>Basidiomycota</taxon>
        <taxon>Agaricomycotina</taxon>
        <taxon>Agaricomycetes</taxon>
        <taxon>Agaricomycetidae</taxon>
        <taxon>Boletales</taxon>
        <taxon>Suillineae</taxon>
        <taxon>Suillaceae</taxon>
        <taxon>Suillus</taxon>
    </lineage>
</organism>
<gene>
    <name evidence="1" type="ORF">EV702DRAFT_181519</name>
</gene>
<name>A0A9P6ZFS4_9AGAM</name>
<keyword evidence="2" id="KW-1185">Reference proteome</keyword>
<dbReference type="OrthoDB" id="2688696at2759"/>
<reference evidence="1" key="1">
    <citation type="journal article" date="2020" name="New Phytol.">
        <title>Comparative genomics reveals dynamic genome evolution in host specialist ectomycorrhizal fungi.</title>
        <authorList>
            <person name="Lofgren L.A."/>
            <person name="Nguyen N.H."/>
            <person name="Vilgalys R."/>
            <person name="Ruytinx J."/>
            <person name="Liao H.L."/>
            <person name="Branco S."/>
            <person name="Kuo A."/>
            <person name="LaButti K."/>
            <person name="Lipzen A."/>
            <person name="Andreopoulos W."/>
            <person name="Pangilinan J."/>
            <person name="Riley R."/>
            <person name="Hundley H."/>
            <person name="Na H."/>
            <person name="Barry K."/>
            <person name="Grigoriev I.V."/>
            <person name="Stajich J.E."/>
            <person name="Kennedy P.G."/>
        </authorList>
    </citation>
    <scope>NUCLEOTIDE SEQUENCE</scope>
    <source>
        <strain evidence="1">DOB743</strain>
    </source>
</reference>
<dbReference type="InterPro" id="IPR011990">
    <property type="entry name" value="TPR-like_helical_dom_sf"/>
</dbReference>
<dbReference type="Proteomes" id="UP000714275">
    <property type="component" value="Unassembled WGS sequence"/>
</dbReference>
<dbReference type="EMBL" id="JABBWD010000160">
    <property type="protein sequence ID" value="KAG1763500.1"/>
    <property type="molecule type" value="Genomic_DNA"/>
</dbReference>
<dbReference type="SUPFAM" id="SSF48452">
    <property type="entry name" value="TPR-like"/>
    <property type="match status" value="1"/>
</dbReference>